<gene>
    <name evidence="2" type="ORF">KTS45_05265</name>
</gene>
<dbReference type="EMBL" id="JAHQXF010000001">
    <property type="protein sequence ID" value="MBV0923605.1"/>
    <property type="molecule type" value="Genomic_DNA"/>
</dbReference>
<reference evidence="2 3" key="1">
    <citation type="submission" date="2021-06" db="EMBL/GenBank/DDBJ databases">
        <title>New haloarchaea isolates fom saline soil.</title>
        <authorList>
            <person name="Duran-Viseras A."/>
            <person name="Sanchez-Porro C.S."/>
            <person name="Ventosa A."/>
        </authorList>
    </citation>
    <scope>NUCLEOTIDE SEQUENCE [LARGE SCALE GENOMIC DNA]</scope>
    <source>
        <strain evidence="2 3">JCM 183640</strain>
    </source>
</reference>
<dbReference type="AlphaFoldDB" id="A0A8J8C7I9"/>
<feature type="transmembrane region" description="Helical" evidence="1">
    <location>
        <begin position="71"/>
        <end position="91"/>
    </location>
</feature>
<feature type="transmembrane region" description="Helical" evidence="1">
    <location>
        <begin position="97"/>
        <end position="118"/>
    </location>
</feature>
<feature type="transmembrane region" description="Helical" evidence="1">
    <location>
        <begin position="37"/>
        <end position="59"/>
    </location>
</feature>
<name>A0A8J8C7I9_9EURY</name>
<keyword evidence="3" id="KW-1185">Reference proteome</keyword>
<dbReference type="OrthoDB" id="222369at2157"/>
<keyword evidence="1" id="KW-0812">Transmembrane</keyword>
<keyword evidence="1" id="KW-1133">Transmembrane helix</keyword>
<organism evidence="2 3">
    <name type="scientific">Haloarcula limicola</name>
    <dbReference type="NCBI Taxonomy" id="1429915"/>
    <lineage>
        <taxon>Archaea</taxon>
        <taxon>Methanobacteriati</taxon>
        <taxon>Methanobacteriota</taxon>
        <taxon>Stenosarchaea group</taxon>
        <taxon>Halobacteria</taxon>
        <taxon>Halobacteriales</taxon>
        <taxon>Haloarculaceae</taxon>
        <taxon>Haloarcula</taxon>
    </lineage>
</organism>
<sequence length="187" mass="19522">MSKLRCQRAGAVAAVGGAVWVGWAVALGLTGSESDPILLAVVCSTLGVVAGHYAVESFYGQRMKRPGTGGAWLGVLGGAVFAVGQSLRVLTDADPQWVVGLGVLALVSGSILVSVGLVRTRMQPPWLGVLLAAGTVAFLGLDLSPWAALPYGLAWVALGQDLYRYDPPDGRFGDLEKDYGWVQRGPE</sequence>
<evidence type="ECO:0000256" key="1">
    <source>
        <dbReference type="SAM" id="Phobius"/>
    </source>
</evidence>
<evidence type="ECO:0000313" key="3">
    <source>
        <dbReference type="Proteomes" id="UP000766550"/>
    </source>
</evidence>
<keyword evidence="1" id="KW-0472">Membrane</keyword>
<dbReference type="Proteomes" id="UP000766550">
    <property type="component" value="Unassembled WGS sequence"/>
</dbReference>
<dbReference type="RefSeq" id="WP_162316725.1">
    <property type="nucleotide sequence ID" value="NZ_JAHQXF010000001.1"/>
</dbReference>
<evidence type="ECO:0000313" key="2">
    <source>
        <dbReference type="EMBL" id="MBV0923605.1"/>
    </source>
</evidence>
<protein>
    <submittedName>
        <fullName evidence="2">Uncharacterized protein</fullName>
    </submittedName>
</protein>
<accession>A0A8J8C7I9</accession>
<feature type="transmembrane region" description="Helical" evidence="1">
    <location>
        <begin position="12"/>
        <end position="31"/>
    </location>
</feature>
<feature type="transmembrane region" description="Helical" evidence="1">
    <location>
        <begin position="125"/>
        <end position="148"/>
    </location>
</feature>
<comment type="caution">
    <text evidence="2">The sequence shown here is derived from an EMBL/GenBank/DDBJ whole genome shotgun (WGS) entry which is preliminary data.</text>
</comment>
<proteinExistence type="predicted"/>